<protein>
    <submittedName>
        <fullName evidence="1">DUF3108 domain-containing protein</fullName>
    </submittedName>
</protein>
<keyword evidence="2" id="KW-1185">Reference proteome</keyword>
<dbReference type="Pfam" id="PF11306">
    <property type="entry name" value="DUF3108"/>
    <property type="match status" value="1"/>
</dbReference>
<reference evidence="1 2" key="1">
    <citation type="submission" date="2023-01" db="EMBL/GenBank/DDBJ databases">
        <title>Psychrosphaera sp. nov., isolated from marine algae.</title>
        <authorList>
            <person name="Bayburt H."/>
            <person name="Choi B.J."/>
            <person name="Kim J.M."/>
            <person name="Choi D.G."/>
            <person name="Jeon C.O."/>
        </authorList>
    </citation>
    <scope>NUCLEOTIDE SEQUENCE [LARGE SCALE GENOMIC DNA]</scope>
    <source>
        <strain evidence="1 2">G1-22</strain>
    </source>
</reference>
<dbReference type="RefSeq" id="WP_272181505.1">
    <property type="nucleotide sequence ID" value="NZ_JAQOMS010000002.1"/>
</dbReference>
<evidence type="ECO:0000313" key="1">
    <source>
        <dbReference type="EMBL" id="MDC2890268.1"/>
    </source>
</evidence>
<organism evidence="1 2">
    <name type="scientific">Psychrosphaera algicola</name>
    <dbReference type="NCBI Taxonomy" id="3023714"/>
    <lineage>
        <taxon>Bacteria</taxon>
        <taxon>Pseudomonadati</taxon>
        <taxon>Pseudomonadota</taxon>
        <taxon>Gammaproteobacteria</taxon>
        <taxon>Alteromonadales</taxon>
        <taxon>Pseudoalteromonadaceae</taxon>
        <taxon>Psychrosphaera</taxon>
    </lineage>
</organism>
<gene>
    <name evidence="1" type="ORF">PN838_17780</name>
</gene>
<evidence type="ECO:0000313" key="2">
    <source>
        <dbReference type="Proteomes" id="UP001528411"/>
    </source>
</evidence>
<dbReference type="Proteomes" id="UP001528411">
    <property type="component" value="Unassembled WGS sequence"/>
</dbReference>
<proteinExistence type="predicted"/>
<accession>A0ABT5FFD5</accession>
<sequence length="98" mass="11526">MQANTYDPLLVFEILRLNLSSKNFDTSYQVYDDAKIKDYLFVNEGTEVISTNVSEPECVKVTRVRKNSTRKTTFWFSEKYNFVPVKVLQKKMVMKSLQ</sequence>
<name>A0ABT5FFD5_9GAMM</name>
<dbReference type="InterPro" id="IPR021457">
    <property type="entry name" value="DUF3108"/>
</dbReference>
<dbReference type="EMBL" id="JAQOMS010000002">
    <property type="protein sequence ID" value="MDC2890268.1"/>
    <property type="molecule type" value="Genomic_DNA"/>
</dbReference>
<comment type="caution">
    <text evidence="1">The sequence shown here is derived from an EMBL/GenBank/DDBJ whole genome shotgun (WGS) entry which is preliminary data.</text>
</comment>